<reference evidence="1 2" key="1">
    <citation type="submission" date="2020-09" db="EMBL/GenBank/DDBJ databases">
        <title>Genome sequencing and assembly of Pontibacter sp.</title>
        <authorList>
            <person name="Chhetri G."/>
        </authorList>
    </citation>
    <scope>NUCLEOTIDE SEQUENCE [LARGE SCALE GENOMIC DNA]</scope>
    <source>
        <strain evidence="1 2">JH31</strain>
    </source>
</reference>
<sequence length="119" mass="13572">MKKALETTFSIFLFFFAIVGVVASVFVIKEFYYDSEYSELYVKNCENVKPGMTLEEAKIVMGGKNYSANKRTYKYWTSFEKGIPKQFSIYYPTSGASFHTAIHFDPNTGIVTEVECSGF</sequence>
<accession>A0ABR7XCP7</accession>
<organism evidence="1 2">
    <name type="scientific">Pontibacter aquaedesilientis</name>
    <dbReference type="NCBI Taxonomy" id="2766980"/>
    <lineage>
        <taxon>Bacteria</taxon>
        <taxon>Pseudomonadati</taxon>
        <taxon>Bacteroidota</taxon>
        <taxon>Cytophagia</taxon>
        <taxon>Cytophagales</taxon>
        <taxon>Hymenobacteraceae</taxon>
        <taxon>Pontibacter</taxon>
    </lineage>
</organism>
<dbReference type="RefSeq" id="WP_191181837.1">
    <property type="nucleotide sequence ID" value="NZ_JACXAJ010000001.1"/>
</dbReference>
<keyword evidence="2" id="KW-1185">Reference proteome</keyword>
<dbReference type="EMBL" id="JACXAJ010000001">
    <property type="protein sequence ID" value="MBD1395671.1"/>
    <property type="molecule type" value="Genomic_DNA"/>
</dbReference>
<proteinExistence type="predicted"/>
<dbReference type="Proteomes" id="UP000625551">
    <property type="component" value="Unassembled WGS sequence"/>
</dbReference>
<comment type="caution">
    <text evidence="1">The sequence shown here is derived from an EMBL/GenBank/DDBJ whole genome shotgun (WGS) entry which is preliminary data.</text>
</comment>
<protein>
    <submittedName>
        <fullName evidence="1">Uncharacterized protein</fullName>
    </submittedName>
</protein>
<evidence type="ECO:0000313" key="2">
    <source>
        <dbReference type="Proteomes" id="UP000625551"/>
    </source>
</evidence>
<name>A0ABR7XCP7_9BACT</name>
<gene>
    <name evidence="1" type="ORF">H9Q13_00705</name>
</gene>
<evidence type="ECO:0000313" key="1">
    <source>
        <dbReference type="EMBL" id="MBD1395671.1"/>
    </source>
</evidence>